<dbReference type="AlphaFoldDB" id="A0AA86GUC3"/>
<dbReference type="Gene3D" id="1.10.260.40">
    <property type="entry name" value="lambda repressor-like DNA-binding domains"/>
    <property type="match status" value="1"/>
</dbReference>
<dbReference type="InterPro" id="IPR009875">
    <property type="entry name" value="PilZ_domain"/>
</dbReference>
<dbReference type="Gene3D" id="2.40.10.220">
    <property type="entry name" value="predicted glycosyltransferase like domains"/>
    <property type="match status" value="1"/>
</dbReference>
<dbReference type="Pfam" id="PF07238">
    <property type="entry name" value="PilZ"/>
    <property type="match status" value="1"/>
</dbReference>
<dbReference type="GO" id="GO:0005829">
    <property type="term" value="C:cytosol"/>
    <property type="evidence" value="ECO:0007669"/>
    <property type="project" value="TreeGrafter"/>
</dbReference>
<dbReference type="SUPFAM" id="SSF47413">
    <property type="entry name" value="lambda repressor-like DNA-binding domains"/>
    <property type="match status" value="1"/>
</dbReference>
<reference evidence="3 4" key="1">
    <citation type="journal article" date="2016" name="BMC Genomics">
        <title>Genomic analysis of the nitrate-respiring Sphingopyxis granuli (formerly Sphingomonas macrogoltabida) strain TFA.</title>
        <authorList>
            <person name="Garcia-Romero I."/>
            <person name="Perez-Pulido A.J."/>
            <person name="Gonzalez-Flores Y.E."/>
            <person name="Reyes-Ramirez F."/>
            <person name="Santero E."/>
            <person name="Floriano B."/>
        </authorList>
    </citation>
    <scope>NUCLEOTIDE SEQUENCE [LARGE SCALE GENOMIC DNA]</scope>
    <source>
        <strain evidence="3 4">TFA</strain>
    </source>
</reference>
<name>A0AA86GUC3_9SPHN</name>
<evidence type="ECO:0000313" key="4">
    <source>
        <dbReference type="Proteomes" id="UP000058599"/>
    </source>
</evidence>
<accession>A0AA86GUC3</accession>
<organism evidence="3 4">
    <name type="scientific">Sphingopyxis granuli</name>
    <dbReference type="NCBI Taxonomy" id="267128"/>
    <lineage>
        <taxon>Bacteria</taxon>
        <taxon>Pseudomonadati</taxon>
        <taxon>Pseudomonadota</taxon>
        <taxon>Alphaproteobacteria</taxon>
        <taxon>Sphingomonadales</taxon>
        <taxon>Sphingomonadaceae</taxon>
        <taxon>Sphingopyxis</taxon>
    </lineage>
</organism>
<dbReference type="EMBL" id="CP012199">
    <property type="protein sequence ID" value="AMG76052.1"/>
    <property type="molecule type" value="Genomic_DNA"/>
</dbReference>
<dbReference type="PROSITE" id="PS50943">
    <property type="entry name" value="HTH_CROC1"/>
    <property type="match status" value="1"/>
</dbReference>
<dbReference type="RefSeq" id="WP_067186117.1">
    <property type="nucleotide sequence ID" value="NZ_CP012199.1"/>
</dbReference>
<dbReference type="Proteomes" id="UP000058599">
    <property type="component" value="Chromosome"/>
</dbReference>
<dbReference type="GO" id="GO:0003700">
    <property type="term" value="F:DNA-binding transcription factor activity"/>
    <property type="evidence" value="ECO:0007669"/>
    <property type="project" value="TreeGrafter"/>
</dbReference>
<evidence type="ECO:0000313" key="3">
    <source>
        <dbReference type="EMBL" id="AMG76052.1"/>
    </source>
</evidence>
<evidence type="ECO:0000259" key="2">
    <source>
        <dbReference type="PROSITE" id="PS50943"/>
    </source>
</evidence>
<keyword evidence="4" id="KW-1185">Reference proteome</keyword>
<keyword evidence="1" id="KW-0238">DNA-binding</keyword>
<gene>
    <name evidence="3" type="ORF">SGRAN_3713</name>
</gene>
<dbReference type="PANTHER" id="PTHR46797">
    <property type="entry name" value="HTH-TYPE TRANSCRIPTIONAL REGULATOR"/>
    <property type="match status" value="1"/>
</dbReference>
<sequence length="236" mass="24841">MEPPAGSARQRADRLRLNLTVEGGTTGQGGTAVTVHNLSVTGALIETAADLLLGQDFTIVLPEAGEVVASVVWQSERLFGCRFRQPLPRAVLSAARLRNPLPSDVDPADGGEAVAADAAEPLGMRLRRLREARGMSLAGLARAAGLSKPSVWAWEKGTTVPRRKSLHALATALRVSEQEIVGDAAMVGLRASAQAASRRAAAEDMDMLKAEIATARQRIARAAGVDAASIRILIEL</sequence>
<dbReference type="GO" id="GO:0003677">
    <property type="term" value="F:DNA binding"/>
    <property type="evidence" value="ECO:0007669"/>
    <property type="project" value="UniProtKB-KW"/>
</dbReference>
<dbReference type="Pfam" id="PF13560">
    <property type="entry name" value="HTH_31"/>
    <property type="match status" value="1"/>
</dbReference>
<evidence type="ECO:0000256" key="1">
    <source>
        <dbReference type="ARBA" id="ARBA00023125"/>
    </source>
</evidence>
<feature type="domain" description="HTH cro/C1-type" evidence="2">
    <location>
        <begin position="126"/>
        <end position="180"/>
    </location>
</feature>
<dbReference type="SMART" id="SM00530">
    <property type="entry name" value="HTH_XRE"/>
    <property type="match status" value="1"/>
</dbReference>
<dbReference type="InterPro" id="IPR001387">
    <property type="entry name" value="Cro/C1-type_HTH"/>
</dbReference>
<dbReference type="GO" id="GO:0035438">
    <property type="term" value="F:cyclic-di-GMP binding"/>
    <property type="evidence" value="ECO:0007669"/>
    <property type="project" value="InterPro"/>
</dbReference>
<dbReference type="KEGG" id="sgi:SGRAN_3713"/>
<protein>
    <submittedName>
        <fullName evidence="3">XRE family transcriptional regulator</fullName>
    </submittedName>
</protein>
<dbReference type="CDD" id="cd00093">
    <property type="entry name" value="HTH_XRE"/>
    <property type="match status" value="1"/>
</dbReference>
<dbReference type="InterPro" id="IPR010982">
    <property type="entry name" value="Lambda_DNA-bd_dom_sf"/>
</dbReference>
<dbReference type="InterPro" id="IPR050807">
    <property type="entry name" value="TransReg_Diox_bact_type"/>
</dbReference>
<dbReference type="SUPFAM" id="SSF141371">
    <property type="entry name" value="PilZ domain-like"/>
    <property type="match status" value="1"/>
</dbReference>
<dbReference type="PANTHER" id="PTHR46797:SF1">
    <property type="entry name" value="METHYLPHOSPHONATE SYNTHASE"/>
    <property type="match status" value="1"/>
</dbReference>
<proteinExistence type="predicted"/>